<accession>A0A3N0Z5C1</accession>
<dbReference type="InterPro" id="IPR000585">
    <property type="entry name" value="Hemopexin-like_dom"/>
</dbReference>
<feature type="binding site" evidence="14">
    <location>
        <position position="492"/>
    </location>
    <ligand>
        <name>Ca(2+)</name>
        <dbReference type="ChEBI" id="CHEBI:29108"/>
        <label>5</label>
    </ligand>
</feature>
<feature type="compositionally biased region" description="Basic and acidic residues" evidence="17">
    <location>
        <begin position="131"/>
        <end position="154"/>
    </location>
</feature>
<comment type="similarity">
    <text evidence="1">Belongs to the pym family.</text>
</comment>
<feature type="region of interest" description="Disordered" evidence="17">
    <location>
        <begin position="78"/>
        <end position="168"/>
    </location>
</feature>
<evidence type="ECO:0000256" key="11">
    <source>
        <dbReference type="ARBA" id="ARBA00025900"/>
    </source>
</evidence>
<dbReference type="GO" id="GO:0005615">
    <property type="term" value="C:extracellular space"/>
    <property type="evidence" value="ECO:0007669"/>
    <property type="project" value="TreeGrafter"/>
</dbReference>
<evidence type="ECO:0000256" key="1">
    <source>
        <dbReference type="ARBA" id="ARBA00009394"/>
    </source>
</evidence>
<dbReference type="InterPro" id="IPR024079">
    <property type="entry name" value="MetalloPept_cat_dom_sf"/>
</dbReference>
<dbReference type="InterPro" id="IPR033739">
    <property type="entry name" value="M10A_MMP"/>
</dbReference>
<feature type="compositionally biased region" description="Basic residues" evidence="17">
    <location>
        <begin position="111"/>
        <end position="124"/>
    </location>
</feature>
<dbReference type="Gene3D" id="3.40.390.10">
    <property type="entry name" value="Collagenase (Catalytic Domain)"/>
    <property type="match status" value="1"/>
</dbReference>
<evidence type="ECO:0000256" key="7">
    <source>
        <dbReference type="ARBA" id="ARBA00022833"/>
    </source>
</evidence>
<dbReference type="GO" id="GO:0006508">
    <property type="term" value="P:proteolysis"/>
    <property type="evidence" value="ECO:0007669"/>
    <property type="project" value="UniProtKB-KW"/>
</dbReference>
<name>A0A3N0Z5C1_ANAGA</name>
<feature type="binding site" evidence="14">
    <location>
        <position position="353"/>
    </location>
    <ligand>
        <name>Ca(2+)</name>
        <dbReference type="ChEBI" id="CHEBI:29108"/>
        <label>3</label>
    </ligand>
</feature>
<keyword evidence="5" id="KW-0677">Repeat</keyword>
<dbReference type="GO" id="GO:0008270">
    <property type="term" value="F:zinc ion binding"/>
    <property type="evidence" value="ECO:0007669"/>
    <property type="project" value="InterPro"/>
</dbReference>
<dbReference type="PRINTS" id="PR00138">
    <property type="entry name" value="MATRIXIN"/>
</dbReference>
<dbReference type="GO" id="GO:0031012">
    <property type="term" value="C:extracellular matrix"/>
    <property type="evidence" value="ECO:0007669"/>
    <property type="project" value="InterPro"/>
</dbReference>
<protein>
    <submittedName>
        <fullName evidence="20">Matrix metalloproteinase-19</fullName>
    </submittedName>
</protein>
<feature type="binding site" evidence="14">
    <location>
        <position position="351"/>
    </location>
    <ligand>
        <name>Zn(2+)</name>
        <dbReference type="ChEBI" id="CHEBI:29105"/>
        <label>1</label>
    </ligand>
</feature>
<dbReference type="SUPFAM" id="SSF101931">
    <property type="entry name" value="Pym (Within the bgcn gene intron protein, WIBG), N-terminal domain"/>
    <property type="match status" value="1"/>
</dbReference>
<evidence type="ECO:0000256" key="8">
    <source>
        <dbReference type="ARBA" id="ARBA00022837"/>
    </source>
</evidence>
<evidence type="ECO:0000256" key="4">
    <source>
        <dbReference type="ARBA" id="ARBA00022723"/>
    </source>
</evidence>
<feature type="domain" description="WIBG Mago-binding" evidence="19">
    <location>
        <begin position="36"/>
        <end position="62"/>
    </location>
</feature>
<keyword evidence="10" id="KW-0865">Zymogen</keyword>
<feature type="compositionally biased region" description="Polar residues" evidence="17">
    <location>
        <begin position="15"/>
        <end position="28"/>
    </location>
</feature>
<dbReference type="CDD" id="cd00094">
    <property type="entry name" value="HX"/>
    <property type="match status" value="1"/>
</dbReference>
<dbReference type="InterPro" id="IPR018487">
    <property type="entry name" value="Hemopexin-like_repeat"/>
</dbReference>
<keyword evidence="3" id="KW-0645">Protease</keyword>
<keyword evidence="21" id="KW-1185">Reference proteome</keyword>
<feature type="active site" evidence="12">
    <location>
        <position position="375"/>
    </location>
</feature>
<dbReference type="PANTHER" id="PTHR10201">
    <property type="entry name" value="MATRIX METALLOPROTEINASE"/>
    <property type="match status" value="1"/>
</dbReference>
<dbReference type="SMART" id="SM00120">
    <property type="entry name" value="HX"/>
    <property type="match status" value="4"/>
</dbReference>
<dbReference type="Pfam" id="PF00045">
    <property type="entry name" value="Hemopexin"/>
    <property type="match status" value="2"/>
</dbReference>
<comment type="subunit">
    <text evidence="11">Interacts (via N-terminus) with magoh and rbm8a; the interaction is direct. Associates (eIF2A-like region) with the 40S ribosomal subunit and the 48S preinitiation complex.</text>
</comment>
<proteinExistence type="inferred from homology"/>
<feature type="binding site" evidence="14">
    <location>
        <position position="356"/>
    </location>
    <ligand>
        <name>Ca(2+)</name>
        <dbReference type="ChEBI" id="CHEBI:29108"/>
        <label>1</label>
    </ligand>
</feature>
<feature type="binding site" evidence="14">
    <location>
        <position position="392"/>
    </location>
    <ligand>
        <name>Zn(2+)</name>
        <dbReference type="ChEBI" id="CHEBI:29105"/>
        <label>2</label>
        <note>catalytic</note>
    </ligand>
</feature>
<reference evidence="20 21" key="1">
    <citation type="submission" date="2018-10" db="EMBL/GenBank/DDBJ databases">
        <title>Genome assembly for a Yunnan-Guizhou Plateau 3E fish, Anabarilius grahami (Regan), and its evolutionary and genetic applications.</title>
        <authorList>
            <person name="Jiang W."/>
        </authorList>
    </citation>
    <scope>NUCLEOTIDE SEQUENCE [LARGE SCALE GENOMIC DNA]</scope>
    <source>
        <strain evidence="20">AG-KIZ</strain>
        <tissue evidence="20">Muscle</tissue>
    </source>
</reference>
<dbReference type="Proteomes" id="UP000281406">
    <property type="component" value="Unassembled WGS sequence"/>
</dbReference>
<evidence type="ECO:0000259" key="19">
    <source>
        <dbReference type="SMART" id="SM01273"/>
    </source>
</evidence>
<keyword evidence="6" id="KW-0378">Hydrolase</keyword>
<comment type="similarity">
    <text evidence="2">Belongs to the peptidase M10A family.</text>
</comment>
<keyword evidence="7 13" id="KW-0862">Zinc</keyword>
<feature type="binding site" evidence="14">
    <location>
        <position position="448"/>
    </location>
    <ligand>
        <name>Ca(2+)</name>
        <dbReference type="ChEBI" id="CHEBI:29108"/>
        <label>5</label>
    </ligand>
</feature>
<dbReference type="InterPro" id="IPR006026">
    <property type="entry name" value="Peptidase_Metallo"/>
</dbReference>
<evidence type="ECO:0000256" key="17">
    <source>
        <dbReference type="SAM" id="MobiDB-lite"/>
    </source>
</evidence>
<dbReference type="InterPro" id="IPR036365">
    <property type="entry name" value="PGBD-like_sf"/>
</dbReference>
<dbReference type="GO" id="GO:0030198">
    <property type="term" value="P:extracellular matrix organization"/>
    <property type="evidence" value="ECO:0007669"/>
    <property type="project" value="TreeGrafter"/>
</dbReference>
<evidence type="ECO:0000256" key="14">
    <source>
        <dbReference type="PIRSR" id="PIRSR621190-2"/>
    </source>
</evidence>
<feature type="domain" description="Peptidase metallopeptidase" evidence="18">
    <location>
        <begin position="263"/>
        <end position="419"/>
    </location>
</feature>
<feature type="binding site" evidence="14">
    <location>
        <position position="333"/>
    </location>
    <ligand>
        <name>Ca(2+)</name>
        <dbReference type="ChEBI" id="CHEBI:29108"/>
        <label>3</label>
    </ligand>
</feature>
<feature type="binding site" evidence="14">
    <location>
        <position position="534"/>
    </location>
    <ligand>
        <name>Ca(2+)</name>
        <dbReference type="ChEBI" id="CHEBI:29108"/>
        <label>5</label>
    </ligand>
</feature>
<feature type="binding site" evidence="14">
    <location>
        <position position="446"/>
    </location>
    <ligand>
        <name>Ca(2+)</name>
        <dbReference type="ChEBI" id="CHEBI:29108"/>
        <label>4</label>
    </ligand>
</feature>
<evidence type="ECO:0000313" key="21">
    <source>
        <dbReference type="Proteomes" id="UP000281406"/>
    </source>
</evidence>
<feature type="region of interest" description="Disordered" evidence="17">
    <location>
        <begin position="420"/>
        <end position="439"/>
    </location>
</feature>
<dbReference type="Gene3D" id="2.110.10.10">
    <property type="entry name" value="Hemopexin-like domain"/>
    <property type="match status" value="2"/>
</dbReference>
<evidence type="ECO:0000256" key="16">
    <source>
        <dbReference type="PROSITE-ProRule" id="PRU01011"/>
    </source>
</evidence>
<dbReference type="GO" id="GO:0004222">
    <property type="term" value="F:metalloendopeptidase activity"/>
    <property type="evidence" value="ECO:0007669"/>
    <property type="project" value="InterPro"/>
</dbReference>
<feature type="modified residue" description="Phosphotyrosine; by PKDCC" evidence="15">
    <location>
        <position position="521"/>
    </location>
</feature>
<evidence type="ECO:0000256" key="15">
    <source>
        <dbReference type="PIRSR" id="PIRSR621190-4"/>
    </source>
</evidence>
<dbReference type="Pfam" id="PF09282">
    <property type="entry name" value="Mago-bind"/>
    <property type="match status" value="1"/>
</dbReference>
<comment type="caution">
    <text evidence="20">The sequence shown here is derived from an EMBL/GenBank/DDBJ whole genome shotgun (WGS) entry which is preliminary data.</text>
</comment>
<evidence type="ECO:0000256" key="10">
    <source>
        <dbReference type="ARBA" id="ARBA00023145"/>
    </source>
</evidence>
<evidence type="ECO:0000256" key="12">
    <source>
        <dbReference type="PIRSR" id="PIRSR001191-1"/>
    </source>
</evidence>
<dbReference type="OrthoDB" id="406838at2759"/>
<dbReference type="FunFam" id="2.110.10.10:FF:000008">
    <property type="entry name" value="Matrix metallopeptidase 19"/>
    <property type="match status" value="1"/>
</dbReference>
<feature type="binding site" evidence="14">
    <location>
        <position position="341"/>
    </location>
    <ligand>
        <name>Zn(2+)</name>
        <dbReference type="ChEBI" id="CHEBI:29105"/>
        <label>1</label>
    </ligand>
</feature>
<keyword evidence="4 13" id="KW-0479">Metal-binding</keyword>
<organism evidence="20 21">
    <name type="scientific">Anabarilius grahami</name>
    <name type="common">Kanglang fish</name>
    <name type="synonym">Barilius grahami</name>
    <dbReference type="NCBI Taxonomy" id="495550"/>
    <lineage>
        <taxon>Eukaryota</taxon>
        <taxon>Metazoa</taxon>
        <taxon>Chordata</taxon>
        <taxon>Craniata</taxon>
        <taxon>Vertebrata</taxon>
        <taxon>Euteleostomi</taxon>
        <taxon>Actinopterygii</taxon>
        <taxon>Neopterygii</taxon>
        <taxon>Teleostei</taxon>
        <taxon>Ostariophysi</taxon>
        <taxon>Cypriniformes</taxon>
        <taxon>Xenocyprididae</taxon>
        <taxon>Xenocypridinae</taxon>
        <taxon>Xenocypridinae incertae sedis</taxon>
        <taxon>Anabarilius</taxon>
    </lineage>
</organism>
<feature type="binding site" evidence="13">
    <location>
        <position position="384"/>
    </location>
    <ligand>
        <name>Zn(2+)</name>
        <dbReference type="ChEBI" id="CHEBI:29105"/>
        <label>2</label>
        <note>catalytic</note>
    </ligand>
</feature>
<dbReference type="AlphaFoldDB" id="A0A3N0Z5C1"/>
<evidence type="ECO:0000256" key="13">
    <source>
        <dbReference type="PIRSR" id="PIRSR001191-2"/>
    </source>
</evidence>
<feature type="repeat" description="Hemopexin" evidence="16">
    <location>
        <begin position="578"/>
        <end position="624"/>
    </location>
</feature>
<evidence type="ECO:0000259" key="18">
    <source>
        <dbReference type="SMART" id="SM00235"/>
    </source>
</evidence>
<keyword evidence="9" id="KW-0482">Metalloprotease</keyword>
<feature type="binding site" evidence="14">
    <location>
        <position position="582"/>
    </location>
    <ligand>
        <name>Ca(2+)</name>
        <dbReference type="ChEBI" id="CHEBI:29108"/>
        <label>4</label>
    </ligand>
</feature>
<feature type="binding site" description="in inhibited form" evidence="14">
    <location>
        <position position="249"/>
    </location>
    <ligand>
        <name>Zn(2+)</name>
        <dbReference type="ChEBI" id="CHEBI:29105"/>
        <label>2</label>
        <note>catalytic</note>
    </ligand>
</feature>
<evidence type="ECO:0000256" key="5">
    <source>
        <dbReference type="ARBA" id="ARBA00022737"/>
    </source>
</evidence>
<dbReference type="Pfam" id="PF00413">
    <property type="entry name" value="Peptidase_M10"/>
    <property type="match status" value="1"/>
</dbReference>
<dbReference type="InterPro" id="IPR036348">
    <property type="entry name" value="WIBG_N_sf"/>
</dbReference>
<dbReference type="InterPro" id="IPR015362">
    <property type="entry name" value="WIBG_mago-bd"/>
</dbReference>
<dbReference type="PROSITE" id="PS51642">
    <property type="entry name" value="HEMOPEXIN_2"/>
    <property type="match status" value="2"/>
</dbReference>
<dbReference type="InterPro" id="IPR001818">
    <property type="entry name" value="Pept_M10_metallopeptidase"/>
</dbReference>
<evidence type="ECO:0000256" key="2">
    <source>
        <dbReference type="ARBA" id="ARBA00010370"/>
    </source>
</evidence>
<sequence>MPPQREHSLLRFRDTSAQSGSYPRNVSDPSKFCTECCKYIAATQRPDGTWRKPRRVKDGYVPQEEVPVYENKYVKFFKSKPDLPPGMNPEDAAQASSGAEKQGDAAGLSKTAKRNMKRKEKRKQQSQSQQEDVKALSEELDAVKVSEDEKRVNPEPEGTDPTAAAAEKAKKIKNLRKKLRQVEELQQKVSSGELKSPSKEQLDKLGRGQALRAELQLLEGDLIFQKVTELPVTGRLDGRTLAMMRAARCGLRDAFNNTLEYRVLGHWRKKRLTYRIYNHPLHLGLARTRAAIRAAFGYWSDVSQLHFQEVSGGHADINLSFHRRDQGCPVPFDGPGQVLGHAEGPESGTVHFDADEVWTEGRSYGANLRIVAAHEIGHALGLGHSQFHSALMGPVYKGYRDGFKLHHDDIRGIQTLYGKPVERPSAAPRKPKAEPSAPDPCTAPLDAIMLGPLHKTFAFRDHYVWTVSDSGHSAPVRMNALWKELPGNINAAVHSQRTNKSYFLKGDKVWRYSGFKLDHGYPKRLRIPANIQAAFYLKSRRALVFIKGSDYWLWDELGSGNKLLLQPKPLAQLIAGLPSDPDAAFARTDGQVYVFRGEQYWCTSPTMLLEKGYPLRAREPWMPCDD</sequence>
<feature type="binding site" evidence="14">
    <location>
        <position position="356"/>
    </location>
    <ligand>
        <name>Ca(2+)</name>
        <dbReference type="ChEBI" id="CHEBI:29108"/>
        <label>3</label>
    </ligand>
</feature>
<dbReference type="SUPFAM" id="SSF55486">
    <property type="entry name" value="Metalloproteases ('zincins'), catalytic domain"/>
    <property type="match status" value="1"/>
</dbReference>
<dbReference type="InterPro" id="IPR036375">
    <property type="entry name" value="Hemopexin-like_dom_sf"/>
</dbReference>
<comment type="cofactor">
    <cofactor evidence="14">
        <name>Zn(2+)</name>
        <dbReference type="ChEBI" id="CHEBI:29105"/>
    </cofactor>
    <text evidence="14">Binds 2 Zn(2+) ions per subunit.</text>
</comment>
<evidence type="ECO:0000256" key="6">
    <source>
        <dbReference type="ARBA" id="ARBA00022801"/>
    </source>
</evidence>
<feature type="binding site" evidence="13">
    <location>
        <position position="374"/>
    </location>
    <ligand>
        <name>Zn(2+)</name>
        <dbReference type="ChEBI" id="CHEBI:29105"/>
        <label>2</label>
        <note>catalytic</note>
    </ligand>
</feature>
<feature type="region of interest" description="Disordered" evidence="17">
    <location>
        <begin position="1"/>
        <end position="30"/>
    </location>
</feature>
<dbReference type="EMBL" id="RJVU01007774">
    <property type="protein sequence ID" value="ROL53680.1"/>
    <property type="molecule type" value="Genomic_DNA"/>
</dbReference>
<feature type="compositionally biased region" description="Basic and acidic residues" evidence="17">
    <location>
        <begin position="1"/>
        <end position="14"/>
    </location>
</feature>
<dbReference type="SMART" id="SM01273">
    <property type="entry name" value="Mago-bind"/>
    <property type="match status" value="1"/>
</dbReference>
<feature type="binding site" evidence="13">
    <location>
        <position position="378"/>
    </location>
    <ligand>
        <name>Zn(2+)</name>
        <dbReference type="ChEBI" id="CHEBI:29105"/>
        <label>2</label>
        <note>catalytic</note>
    </ligand>
</feature>
<dbReference type="PANTHER" id="PTHR10201:SF166">
    <property type="entry name" value="MATRIX METALLOPROTEINASE-19"/>
    <property type="match status" value="1"/>
</dbReference>
<dbReference type="SUPFAM" id="SSF47090">
    <property type="entry name" value="PGBD-like"/>
    <property type="match status" value="1"/>
</dbReference>
<dbReference type="SUPFAM" id="SSF50923">
    <property type="entry name" value="Hemopexin-like domain"/>
    <property type="match status" value="1"/>
</dbReference>
<keyword evidence="8 14" id="KW-0106">Calcium</keyword>
<evidence type="ECO:0000256" key="3">
    <source>
        <dbReference type="ARBA" id="ARBA00022670"/>
    </source>
</evidence>
<comment type="cofactor">
    <cofactor evidence="14">
        <name>Ca(2+)</name>
        <dbReference type="ChEBI" id="CHEBI:29108"/>
    </cofactor>
    <text evidence="14">Can bind about 5 Ca(2+) ions per subunit.</text>
</comment>
<gene>
    <name evidence="20" type="ORF">DPX16_2401</name>
</gene>
<evidence type="ECO:0000313" key="20">
    <source>
        <dbReference type="EMBL" id="ROL53680.1"/>
    </source>
</evidence>
<evidence type="ECO:0000256" key="9">
    <source>
        <dbReference type="ARBA" id="ARBA00023049"/>
    </source>
</evidence>
<dbReference type="GO" id="GO:0030574">
    <property type="term" value="P:collagen catabolic process"/>
    <property type="evidence" value="ECO:0007669"/>
    <property type="project" value="TreeGrafter"/>
</dbReference>
<feature type="binding site" evidence="14">
    <location>
        <position position="316"/>
    </location>
    <ligand>
        <name>Ca(2+)</name>
        <dbReference type="ChEBI" id="CHEBI:29108"/>
        <label>2</label>
    </ligand>
</feature>
<dbReference type="CDD" id="cd04278">
    <property type="entry name" value="ZnMc_MMP"/>
    <property type="match status" value="1"/>
</dbReference>
<feature type="repeat" description="Hemopexin" evidence="16">
    <location>
        <begin position="486"/>
        <end position="532"/>
    </location>
</feature>
<feature type="binding site" evidence="14">
    <location>
        <position position="334"/>
    </location>
    <ligand>
        <name>Ca(2+)</name>
        <dbReference type="ChEBI" id="CHEBI:29108"/>
        <label>3</label>
    </ligand>
</feature>
<dbReference type="SMART" id="SM00235">
    <property type="entry name" value="ZnMc"/>
    <property type="match status" value="1"/>
</dbReference>
<dbReference type="InterPro" id="IPR021190">
    <property type="entry name" value="Pept_M10A"/>
</dbReference>